<keyword evidence="3" id="KW-0804">Transcription</keyword>
<reference evidence="5 6" key="1">
    <citation type="submission" date="2016-10" db="EMBL/GenBank/DDBJ databases">
        <authorList>
            <person name="de Groot N.N."/>
        </authorList>
    </citation>
    <scope>NUCLEOTIDE SEQUENCE [LARGE SCALE GENOMIC DNA]</scope>
    <source>
        <strain evidence="5 6">HL3</strain>
    </source>
</reference>
<organism evidence="5 6">
    <name type="scientific">Thiohalospira halophila DSM 15071</name>
    <dbReference type="NCBI Taxonomy" id="1123397"/>
    <lineage>
        <taxon>Bacteria</taxon>
        <taxon>Pseudomonadati</taxon>
        <taxon>Pseudomonadota</taxon>
        <taxon>Gammaproteobacteria</taxon>
        <taxon>Thiohalospirales</taxon>
        <taxon>Thiohalospiraceae</taxon>
        <taxon>Thiohalospira</taxon>
    </lineage>
</organism>
<dbReference type="InterPro" id="IPR000835">
    <property type="entry name" value="HTH_MarR-typ"/>
</dbReference>
<gene>
    <name evidence="5" type="ORF">SAMN05660831_00894</name>
</gene>
<dbReference type="SMART" id="SM00347">
    <property type="entry name" value="HTH_MARR"/>
    <property type="match status" value="1"/>
</dbReference>
<proteinExistence type="predicted"/>
<dbReference type="PANTHER" id="PTHR42756">
    <property type="entry name" value="TRANSCRIPTIONAL REGULATOR, MARR"/>
    <property type="match status" value="1"/>
</dbReference>
<sequence length="153" mass="17385">MSESTLAETACMNLQVLRVSHYVLKCFDEAYREHGVRATQIPVLMQLRGRAEATVREVATALESERSVMFRKLRILAERGWVQELPRDNGRERRYTLTQEGEALLTRTEPARTAVQDRLFGRLSEAEQGLLLSLCARLQGIEEAEPLSPSEPE</sequence>
<dbReference type="GO" id="GO:0003700">
    <property type="term" value="F:DNA-binding transcription factor activity"/>
    <property type="evidence" value="ECO:0007669"/>
    <property type="project" value="InterPro"/>
</dbReference>
<evidence type="ECO:0000313" key="6">
    <source>
        <dbReference type="Proteomes" id="UP000198611"/>
    </source>
</evidence>
<dbReference type="PANTHER" id="PTHR42756:SF1">
    <property type="entry name" value="TRANSCRIPTIONAL REPRESSOR OF EMRAB OPERON"/>
    <property type="match status" value="1"/>
</dbReference>
<dbReference type="STRING" id="1123397.SAMN05660831_00894"/>
<accession>A0A1I1PZP1</accession>
<keyword evidence="1" id="KW-0805">Transcription regulation</keyword>
<dbReference type="Gene3D" id="1.10.10.10">
    <property type="entry name" value="Winged helix-like DNA-binding domain superfamily/Winged helix DNA-binding domain"/>
    <property type="match status" value="1"/>
</dbReference>
<dbReference type="AlphaFoldDB" id="A0A1I1PZP1"/>
<dbReference type="InterPro" id="IPR036388">
    <property type="entry name" value="WH-like_DNA-bd_sf"/>
</dbReference>
<keyword evidence="6" id="KW-1185">Reference proteome</keyword>
<name>A0A1I1PZP1_9GAMM</name>
<evidence type="ECO:0000259" key="4">
    <source>
        <dbReference type="PROSITE" id="PS50995"/>
    </source>
</evidence>
<evidence type="ECO:0000256" key="3">
    <source>
        <dbReference type="ARBA" id="ARBA00023163"/>
    </source>
</evidence>
<dbReference type="GO" id="GO:0003677">
    <property type="term" value="F:DNA binding"/>
    <property type="evidence" value="ECO:0007669"/>
    <property type="project" value="UniProtKB-KW"/>
</dbReference>
<dbReference type="SUPFAM" id="SSF46785">
    <property type="entry name" value="Winged helix' DNA-binding domain"/>
    <property type="match status" value="1"/>
</dbReference>
<evidence type="ECO:0000256" key="2">
    <source>
        <dbReference type="ARBA" id="ARBA00023125"/>
    </source>
</evidence>
<dbReference type="RefSeq" id="WP_093427561.1">
    <property type="nucleotide sequence ID" value="NZ_FOMJ01000002.1"/>
</dbReference>
<dbReference type="EMBL" id="FOMJ01000002">
    <property type="protein sequence ID" value="SFD15132.1"/>
    <property type="molecule type" value="Genomic_DNA"/>
</dbReference>
<protein>
    <submittedName>
        <fullName evidence="5">DNA-binding transcriptional regulator, MarR family</fullName>
    </submittedName>
</protein>
<feature type="domain" description="HTH marR-type" evidence="4">
    <location>
        <begin position="3"/>
        <end position="140"/>
    </location>
</feature>
<evidence type="ECO:0000313" key="5">
    <source>
        <dbReference type="EMBL" id="SFD15132.1"/>
    </source>
</evidence>
<dbReference type="InterPro" id="IPR036390">
    <property type="entry name" value="WH_DNA-bd_sf"/>
</dbReference>
<keyword evidence="2 5" id="KW-0238">DNA-binding</keyword>
<dbReference type="PROSITE" id="PS50995">
    <property type="entry name" value="HTH_MARR_2"/>
    <property type="match status" value="1"/>
</dbReference>
<dbReference type="Proteomes" id="UP000198611">
    <property type="component" value="Unassembled WGS sequence"/>
</dbReference>
<dbReference type="Pfam" id="PF12802">
    <property type="entry name" value="MarR_2"/>
    <property type="match status" value="1"/>
</dbReference>
<dbReference type="OrthoDB" id="120080at2"/>
<evidence type="ECO:0000256" key="1">
    <source>
        <dbReference type="ARBA" id="ARBA00023015"/>
    </source>
</evidence>